<evidence type="ECO:0008006" key="5">
    <source>
        <dbReference type="Google" id="ProtNLM"/>
    </source>
</evidence>
<proteinExistence type="predicted"/>
<gene>
    <name evidence="3" type="ORF">CLV33_102407</name>
</gene>
<name>A0A362X2C2_9FLAO</name>
<sequence>MKKLFPLFIFVLTSIYSFSQAPESISYQAVIRNANQELVTEASVGVQISILQGTATGNSVYTETHTATTNANGLLSIAIGNGTTTDNFATIDWSQGPYFIKTETDPTGGSNYTITGTSQLLSVPFALHAKTSESQLPGPKGEKGAPGIDGKNGKDGENGLSTYQIWLNLGNTGTETDFINSLKGPQGPQGVEGPEGPTAQVHLTQAFIPLHPDSTERLSLAFVTAATGPSSYSEGASPPEQVYDYDILDSDGHSIFTDDVALKSPDNAKRFREDETNLRIAPESYSVVIIGSSEEEPVAPARVDIWVSDIVSDIESIVFSRILYQFSWSASKEWIFERWRENGGSYIGLNYPKGIPLLINTNHTFKP</sequence>
<comment type="caution">
    <text evidence="3">The sequence shown here is derived from an EMBL/GenBank/DDBJ whole genome shotgun (WGS) entry which is preliminary data.</text>
</comment>
<keyword evidence="2" id="KW-0732">Signal</keyword>
<dbReference type="EMBL" id="PVEO01000002">
    <property type="protein sequence ID" value="PQV50543.1"/>
    <property type="molecule type" value="Genomic_DNA"/>
</dbReference>
<evidence type="ECO:0000313" key="3">
    <source>
        <dbReference type="EMBL" id="PQV50543.1"/>
    </source>
</evidence>
<protein>
    <recommendedName>
        <fullName evidence="5">Collagen-like protein</fullName>
    </recommendedName>
</protein>
<feature type="signal peptide" evidence="2">
    <location>
        <begin position="1"/>
        <end position="21"/>
    </location>
</feature>
<evidence type="ECO:0000256" key="1">
    <source>
        <dbReference type="SAM" id="MobiDB-lite"/>
    </source>
</evidence>
<dbReference type="RefSeq" id="WP_105473048.1">
    <property type="nucleotide sequence ID" value="NZ_PVEO01000002.1"/>
</dbReference>
<evidence type="ECO:0000256" key="2">
    <source>
        <dbReference type="SAM" id="SignalP"/>
    </source>
</evidence>
<feature type="region of interest" description="Disordered" evidence="1">
    <location>
        <begin position="131"/>
        <end position="156"/>
    </location>
</feature>
<dbReference type="AlphaFoldDB" id="A0A362X2C2"/>
<evidence type="ECO:0000313" key="4">
    <source>
        <dbReference type="Proteomes" id="UP000251545"/>
    </source>
</evidence>
<reference evidence="3 4" key="1">
    <citation type="submission" date="2018-02" db="EMBL/GenBank/DDBJ databases">
        <title>Genomic Encyclopedia of Archaeal and Bacterial Type Strains, Phase II (KMG-II): from individual species to whole genera.</title>
        <authorList>
            <person name="Goeker M."/>
        </authorList>
    </citation>
    <scope>NUCLEOTIDE SEQUENCE [LARGE SCALE GENOMIC DNA]</scope>
    <source>
        <strain evidence="3 4">DSM 21165</strain>
    </source>
</reference>
<dbReference type="Proteomes" id="UP000251545">
    <property type="component" value="Unassembled WGS sequence"/>
</dbReference>
<organism evidence="3 4">
    <name type="scientific">Jejuia pallidilutea</name>
    <dbReference type="NCBI Taxonomy" id="504487"/>
    <lineage>
        <taxon>Bacteria</taxon>
        <taxon>Pseudomonadati</taxon>
        <taxon>Bacteroidota</taxon>
        <taxon>Flavobacteriia</taxon>
        <taxon>Flavobacteriales</taxon>
        <taxon>Flavobacteriaceae</taxon>
        <taxon>Jejuia</taxon>
    </lineage>
</organism>
<accession>A0A362X2C2</accession>
<feature type="chain" id="PRO_5016966042" description="Collagen-like protein" evidence="2">
    <location>
        <begin position="22"/>
        <end position="367"/>
    </location>
</feature>